<reference evidence="4 5" key="1">
    <citation type="submission" date="2014-03" db="EMBL/GenBank/DDBJ databases">
        <title>Draft genome of the hookworm Oesophagostomum dentatum.</title>
        <authorList>
            <person name="Mitreva M."/>
        </authorList>
    </citation>
    <scope>NUCLEOTIDE SEQUENCE [LARGE SCALE GENOMIC DNA]</scope>
    <source>
        <strain evidence="4 5">OD-Hann</strain>
    </source>
</reference>
<protein>
    <submittedName>
        <fullName evidence="4">Uncharacterized protein</fullName>
    </submittedName>
</protein>
<dbReference type="PANTHER" id="PTHR42735">
    <property type="match status" value="1"/>
</dbReference>
<dbReference type="GO" id="GO:0030149">
    <property type="term" value="P:sphingolipid catabolic process"/>
    <property type="evidence" value="ECO:0007669"/>
    <property type="project" value="TreeGrafter"/>
</dbReference>
<keyword evidence="3" id="KW-0456">Lyase</keyword>
<evidence type="ECO:0000313" key="5">
    <source>
        <dbReference type="Proteomes" id="UP000053660"/>
    </source>
</evidence>
<dbReference type="SUPFAM" id="SSF53383">
    <property type="entry name" value="PLP-dependent transferases"/>
    <property type="match status" value="1"/>
</dbReference>
<dbReference type="OrthoDB" id="10254570at2759"/>
<proteinExistence type="predicted"/>
<evidence type="ECO:0000256" key="3">
    <source>
        <dbReference type="ARBA" id="ARBA00023239"/>
    </source>
</evidence>
<dbReference type="InterPro" id="IPR015421">
    <property type="entry name" value="PyrdxlP-dep_Trfase_major"/>
</dbReference>
<gene>
    <name evidence="4" type="ORF">OESDEN_19473</name>
</gene>
<evidence type="ECO:0000313" key="4">
    <source>
        <dbReference type="EMBL" id="KHJ80847.1"/>
    </source>
</evidence>
<organism evidence="4 5">
    <name type="scientific">Oesophagostomum dentatum</name>
    <name type="common">Nodular worm</name>
    <dbReference type="NCBI Taxonomy" id="61180"/>
    <lineage>
        <taxon>Eukaryota</taxon>
        <taxon>Metazoa</taxon>
        <taxon>Ecdysozoa</taxon>
        <taxon>Nematoda</taxon>
        <taxon>Chromadorea</taxon>
        <taxon>Rhabditida</taxon>
        <taxon>Rhabditina</taxon>
        <taxon>Rhabditomorpha</taxon>
        <taxon>Strongyloidea</taxon>
        <taxon>Strongylidae</taxon>
        <taxon>Oesophagostomum</taxon>
    </lineage>
</organism>
<dbReference type="EMBL" id="KN598136">
    <property type="protein sequence ID" value="KHJ80847.1"/>
    <property type="molecule type" value="Genomic_DNA"/>
</dbReference>
<dbReference type="Proteomes" id="UP000053660">
    <property type="component" value="Unassembled WGS sequence"/>
</dbReference>
<dbReference type="GO" id="GO:0008117">
    <property type="term" value="F:sphinganine-1-phosphate aldolase activity"/>
    <property type="evidence" value="ECO:0007669"/>
    <property type="project" value="TreeGrafter"/>
</dbReference>
<dbReference type="InterPro" id="IPR050477">
    <property type="entry name" value="GrpII_AminoAcid_Decarb"/>
</dbReference>
<keyword evidence="2" id="KW-0663">Pyridoxal phosphate</keyword>
<comment type="cofactor">
    <cofactor evidence="1">
        <name>pyridoxal 5'-phosphate</name>
        <dbReference type="ChEBI" id="CHEBI:597326"/>
    </cofactor>
</comment>
<dbReference type="PANTHER" id="PTHR42735:SF15">
    <property type="entry name" value="SPHINGOSINE PHOSPHATE LYASE"/>
    <property type="match status" value="1"/>
</dbReference>
<dbReference type="Gene3D" id="3.40.640.10">
    <property type="entry name" value="Type I PLP-dependent aspartate aminotransferase-like (Major domain)"/>
    <property type="match status" value="1"/>
</dbReference>
<dbReference type="GO" id="GO:0016020">
    <property type="term" value="C:membrane"/>
    <property type="evidence" value="ECO:0007669"/>
    <property type="project" value="GOC"/>
</dbReference>
<dbReference type="Gene3D" id="3.90.1150.10">
    <property type="entry name" value="Aspartate Aminotransferase, domain 1"/>
    <property type="match status" value="1"/>
</dbReference>
<sequence length="86" mass="9785">MSDSKILLLSEGPRYLEGKVSGAVFGDEKDMEEMRVYGEVFKRFAWSNPLWPKLFPGVRKMEAEVVRMCCNLMHGDKESCGTVSFC</sequence>
<name>A0A0B1SBA3_OESDE</name>
<dbReference type="InterPro" id="IPR015422">
    <property type="entry name" value="PyrdxlP-dep_Trfase_small"/>
</dbReference>
<dbReference type="GO" id="GO:0005783">
    <property type="term" value="C:endoplasmic reticulum"/>
    <property type="evidence" value="ECO:0007669"/>
    <property type="project" value="TreeGrafter"/>
</dbReference>
<evidence type="ECO:0000256" key="2">
    <source>
        <dbReference type="ARBA" id="ARBA00022898"/>
    </source>
</evidence>
<keyword evidence="5" id="KW-1185">Reference proteome</keyword>
<accession>A0A0B1SBA3</accession>
<dbReference type="InterPro" id="IPR015424">
    <property type="entry name" value="PyrdxlP-dep_Trfase"/>
</dbReference>
<evidence type="ECO:0000256" key="1">
    <source>
        <dbReference type="ARBA" id="ARBA00001933"/>
    </source>
</evidence>
<dbReference type="AlphaFoldDB" id="A0A0B1SBA3"/>